<dbReference type="PANTHER" id="PTHR33620:SF1">
    <property type="entry name" value="UREASE ACCESSORY PROTEIN F"/>
    <property type="match status" value="1"/>
</dbReference>
<dbReference type="PANTHER" id="PTHR33620">
    <property type="entry name" value="UREASE ACCESSORY PROTEIN F"/>
    <property type="match status" value="1"/>
</dbReference>
<gene>
    <name evidence="3" type="ORF">GCM10009810_08050</name>
    <name evidence="4" type="ORF">GCM10009810_08760</name>
</gene>
<reference evidence="3" key="1">
    <citation type="journal article" date="2014" name="Int. J. Syst. Evol. Microbiol.">
        <title>Complete genome of a new Firmicutes species belonging to the dominant human colonic microbiota ('Ruminococcus bicirculans') reveals two chromosomes and a selective capacity to utilize plant glucans.</title>
        <authorList>
            <consortium name="NISC Comparative Sequencing Program"/>
            <person name="Wegmann U."/>
            <person name="Louis P."/>
            <person name="Goesmann A."/>
            <person name="Henrissat B."/>
            <person name="Duncan S.H."/>
            <person name="Flint H.J."/>
        </authorList>
    </citation>
    <scope>NUCLEOTIDE SEQUENCE</scope>
    <source>
        <strain evidence="3">JCM 15591</strain>
    </source>
</reference>
<dbReference type="InterPro" id="IPR038277">
    <property type="entry name" value="UreF_sf"/>
</dbReference>
<name>A0ABP4WA11_9MICO</name>
<dbReference type="Gene3D" id="1.10.4190.10">
    <property type="entry name" value="Urease accessory protein UreF"/>
    <property type="match status" value="1"/>
</dbReference>
<evidence type="ECO:0000313" key="3">
    <source>
        <dbReference type="EMBL" id="GAA1750081.1"/>
    </source>
</evidence>
<keyword evidence="5" id="KW-1185">Reference proteome</keyword>
<organism evidence="3 5">
    <name type="scientific">Nostocoides vanveenii</name>
    <dbReference type="NCBI Taxonomy" id="330835"/>
    <lineage>
        <taxon>Bacteria</taxon>
        <taxon>Bacillati</taxon>
        <taxon>Actinomycetota</taxon>
        <taxon>Actinomycetes</taxon>
        <taxon>Micrococcales</taxon>
        <taxon>Intrasporangiaceae</taxon>
        <taxon>Nostocoides</taxon>
    </lineage>
</organism>
<evidence type="ECO:0000256" key="1">
    <source>
        <dbReference type="ARBA" id="ARBA00022988"/>
    </source>
</evidence>
<evidence type="ECO:0000313" key="4">
    <source>
        <dbReference type="EMBL" id="GAA1750607.1"/>
    </source>
</evidence>
<reference evidence="3" key="3">
    <citation type="submission" date="2023-12" db="EMBL/GenBank/DDBJ databases">
        <authorList>
            <person name="Sun Q."/>
            <person name="Inoue M."/>
        </authorList>
    </citation>
    <scope>NUCLEOTIDE SEQUENCE</scope>
    <source>
        <strain evidence="3">JCM 15591</strain>
    </source>
</reference>
<dbReference type="Proteomes" id="UP001501475">
    <property type="component" value="Unassembled WGS sequence"/>
</dbReference>
<reference evidence="4 5" key="2">
    <citation type="journal article" date="2019" name="Int. J. Syst. Evol. Microbiol.">
        <title>The Global Catalogue of Microorganisms (GCM) 10K type strain sequencing project: providing services to taxonomists for standard genome sequencing and annotation.</title>
        <authorList>
            <consortium name="The Broad Institute Genomics Platform"/>
            <consortium name="The Broad Institute Genome Sequencing Center for Infectious Disease"/>
            <person name="Wu L."/>
            <person name="Ma J."/>
        </authorList>
    </citation>
    <scope>NUCLEOTIDE SEQUENCE [LARGE SCALE GENOMIC DNA]</scope>
    <source>
        <strain evidence="4 5">JCM 15591</strain>
    </source>
</reference>
<dbReference type="InterPro" id="IPR002639">
    <property type="entry name" value="UreF"/>
</dbReference>
<accession>A0ABP4WA11</accession>
<evidence type="ECO:0000256" key="2">
    <source>
        <dbReference type="ARBA" id="ARBA00023186"/>
    </source>
</evidence>
<keyword evidence="1" id="KW-0996">Nickel insertion</keyword>
<sequence length="233" mass="24278">MDGDGVWAMIVDPDMAGLLILADPRLPVGGHTQSGGFEPAVLGGCGLADLPDYVEVRLRTVSAVDLGTAVAAYAALGAPSDGLADVHAHWAARTPSHVQRQASESAGSGMLRLLRRLFPHHVATALVSELPTAPRPITYAALGRALGASPREVGAALLHDDVQAVTSAALKLLPADPVDAVGWALATRGTRAELLSAALACPGRPDGIPARSAPQLEMWAHNHDRTNRRLFRA</sequence>
<comment type="caution">
    <text evidence="3">The sequence shown here is derived from an EMBL/GenBank/DDBJ whole genome shotgun (WGS) entry which is preliminary data.</text>
</comment>
<dbReference type="EMBL" id="BAAAPN010000022">
    <property type="protein sequence ID" value="GAA1750607.1"/>
    <property type="molecule type" value="Genomic_DNA"/>
</dbReference>
<proteinExistence type="predicted"/>
<dbReference type="EMBL" id="BAAAPN010000021">
    <property type="protein sequence ID" value="GAA1750081.1"/>
    <property type="molecule type" value="Genomic_DNA"/>
</dbReference>
<keyword evidence="2" id="KW-0143">Chaperone</keyword>
<protein>
    <submittedName>
        <fullName evidence="3">Urease accessory UreF family protein</fullName>
    </submittedName>
</protein>
<dbReference type="Pfam" id="PF01730">
    <property type="entry name" value="UreF"/>
    <property type="match status" value="1"/>
</dbReference>
<evidence type="ECO:0000313" key="5">
    <source>
        <dbReference type="Proteomes" id="UP001501475"/>
    </source>
</evidence>